<feature type="transmembrane region" description="Helical" evidence="4">
    <location>
        <begin position="153"/>
        <end position="172"/>
    </location>
</feature>
<organism evidence="6 7">
    <name type="scientific">Candidatus Chryseobacterium massiliense</name>
    <dbReference type="NCBI Taxonomy" id="204089"/>
    <lineage>
        <taxon>Bacteria</taxon>
        <taxon>Pseudomonadati</taxon>
        <taxon>Bacteroidota</taxon>
        <taxon>Flavobacteriia</taxon>
        <taxon>Flavobacteriales</taxon>
        <taxon>Weeksellaceae</taxon>
        <taxon>Chryseobacterium group</taxon>
        <taxon>Chryseobacterium</taxon>
    </lineage>
</organism>
<reference evidence="6 7" key="1">
    <citation type="journal article" date="2004" name="Emerg. Infect. Dis.">
        <title>Amoebae-resisting bacteria isolated from human nasal swabs by amoebal coculture.</title>
        <authorList>
            <person name="Greub G."/>
            <person name="La Scola B."/>
            <person name="Raoult D."/>
        </authorList>
    </citation>
    <scope>NUCLEOTIDE SEQUENCE [LARGE SCALE GENOMIC DNA]</scope>
    <source>
        <strain evidence="6 7">CCUG 51329</strain>
    </source>
</reference>
<protein>
    <recommendedName>
        <fullName evidence="5">HTH araC/xylS-type domain-containing protein</fullName>
    </recommendedName>
</protein>
<dbReference type="SMART" id="SM00342">
    <property type="entry name" value="HTH_ARAC"/>
    <property type="match status" value="1"/>
</dbReference>
<dbReference type="AlphaFoldDB" id="A0A3D9BCJ5"/>
<dbReference type="InterPro" id="IPR018060">
    <property type="entry name" value="HTH_AraC"/>
</dbReference>
<evidence type="ECO:0000256" key="3">
    <source>
        <dbReference type="ARBA" id="ARBA00023163"/>
    </source>
</evidence>
<dbReference type="PROSITE" id="PS01124">
    <property type="entry name" value="HTH_ARAC_FAMILY_2"/>
    <property type="match status" value="1"/>
</dbReference>
<evidence type="ECO:0000313" key="7">
    <source>
        <dbReference type="Proteomes" id="UP000256924"/>
    </source>
</evidence>
<keyword evidence="4" id="KW-1133">Transmembrane helix</keyword>
<dbReference type="GO" id="GO:0043565">
    <property type="term" value="F:sequence-specific DNA binding"/>
    <property type="evidence" value="ECO:0007669"/>
    <property type="project" value="InterPro"/>
</dbReference>
<name>A0A3D9BCJ5_9FLAO</name>
<dbReference type="SUPFAM" id="SSF46689">
    <property type="entry name" value="Homeodomain-like"/>
    <property type="match status" value="1"/>
</dbReference>
<feature type="domain" description="HTH araC/xylS-type" evidence="5">
    <location>
        <begin position="206"/>
        <end position="314"/>
    </location>
</feature>
<keyword evidence="2" id="KW-0238">DNA-binding</keyword>
<dbReference type="PANTHER" id="PTHR43280:SF29">
    <property type="entry name" value="ARAC-FAMILY TRANSCRIPTIONAL REGULATOR"/>
    <property type="match status" value="1"/>
</dbReference>
<evidence type="ECO:0000256" key="4">
    <source>
        <dbReference type="SAM" id="Phobius"/>
    </source>
</evidence>
<comment type="caution">
    <text evidence="6">The sequence shown here is derived from an EMBL/GenBank/DDBJ whole genome shotgun (WGS) entry which is preliminary data.</text>
</comment>
<feature type="transmembrane region" description="Helical" evidence="4">
    <location>
        <begin position="98"/>
        <end position="114"/>
    </location>
</feature>
<keyword evidence="1" id="KW-0805">Transcription regulation</keyword>
<gene>
    <name evidence="6" type="ORF">DRF68_07195</name>
</gene>
<feature type="transmembrane region" description="Helical" evidence="4">
    <location>
        <begin position="121"/>
        <end position="141"/>
    </location>
</feature>
<evidence type="ECO:0000259" key="5">
    <source>
        <dbReference type="PROSITE" id="PS01124"/>
    </source>
</evidence>
<feature type="transmembrane region" description="Helical" evidence="4">
    <location>
        <begin position="45"/>
        <end position="63"/>
    </location>
</feature>
<evidence type="ECO:0000256" key="2">
    <source>
        <dbReference type="ARBA" id="ARBA00023125"/>
    </source>
</evidence>
<proteinExistence type="predicted"/>
<feature type="transmembrane region" description="Helical" evidence="4">
    <location>
        <begin position="75"/>
        <end position="92"/>
    </location>
</feature>
<keyword evidence="4" id="KW-0472">Membrane</keyword>
<feature type="transmembrane region" description="Helical" evidence="4">
    <location>
        <begin position="21"/>
        <end position="39"/>
    </location>
</feature>
<keyword evidence="3" id="KW-0804">Transcription</keyword>
<evidence type="ECO:0000313" key="6">
    <source>
        <dbReference type="EMBL" id="REC51280.1"/>
    </source>
</evidence>
<dbReference type="RefSeq" id="WP_116097877.1">
    <property type="nucleotide sequence ID" value="NZ_QNVU01000010.1"/>
</dbReference>
<dbReference type="Proteomes" id="UP000256924">
    <property type="component" value="Unassembled WGS sequence"/>
</dbReference>
<dbReference type="GO" id="GO:0003700">
    <property type="term" value="F:DNA-binding transcription factor activity"/>
    <property type="evidence" value="ECO:0007669"/>
    <property type="project" value="InterPro"/>
</dbReference>
<evidence type="ECO:0000256" key="1">
    <source>
        <dbReference type="ARBA" id="ARBA00023015"/>
    </source>
</evidence>
<dbReference type="InterPro" id="IPR009057">
    <property type="entry name" value="Homeodomain-like_sf"/>
</dbReference>
<dbReference type="EMBL" id="QNVU01000010">
    <property type="protein sequence ID" value="REC51280.1"/>
    <property type="molecule type" value="Genomic_DNA"/>
</dbReference>
<dbReference type="Pfam" id="PF12833">
    <property type="entry name" value="HTH_18"/>
    <property type="match status" value="1"/>
</dbReference>
<dbReference type="PANTHER" id="PTHR43280">
    <property type="entry name" value="ARAC-FAMILY TRANSCRIPTIONAL REGULATOR"/>
    <property type="match status" value="1"/>
</dbReference>
<dbReference type="Gene3D" id="1.10.10.60">
    <property type="entry name" value="Homeodomain-like"/>
    <property type="match status" value="1"/>
</dbReference>
<keyword evidence="7" id="KW-1185">Reference proteome</keyword>
<sequence length="320" mass="37109">MGKKNTEIEVLDLKRELANRYIYVLAVTFITCILIFSFYMKDPIMVYYLIGGFFSLLLPFYILGNHYDLLKVVKVFILVMPLYNLFIVFRFWNISVCSLIWIVALPFWANIFFSKKEVVIFTVYAIFLISFCCIFAGNDYFGYPFNDLKKGNLTDAFIFTVNLIQIFLGTYYKSLIQNIKSKEVIIEKKVSQTAAPVADKDLQLAENIFEKIDNEVIGNKLFRNADLTISELSSTIKVNNNYISKAIKINGFDNFNHYINTHRVVYVKNKLHSDELKTMTLMHIYSEAGFKNQSTFNKVFKKIEGVTPSEYIQKTSTKVS</sequence>
<keyword evidence="4" id="KW-0812">Transmembrane</keyword>
<accession>A0A3D9BCJ5</accession>